<dbReference type="Gene3D" id="3.40.50.300">
    <property type="entry name" value="P-loop containing nucleotide triphosphate hydrolases"/>
    <property type="match status" value="1"/>
</dbReference>
<proteinExistence type="predicted"/>
<evidence type="ECO:0000313" key="1">
    <source>
        <dbReference type="EMBL" id="KAJ5520269.1"/>
    </source>
</evidence>
<dbReference type="SUPFAM" id="SSF52540">
    <property type="entry name" value="P-loop containing nucleoside triphosphate hydrolases"/>
    <property type="match status" value="1"/>
</dbReference>
<dbReference type="Gene3D" id="1.25.40.10">
    <property type="entry name" value="Tetratricopeptide repeat domain"/>
    <property type="match status" value="2"/>
</dbReference>
<gene>
    <name evidence="1" type="ORF">N7463_000722</name>
</gene>
<dbReference type="InterPro" id="IPR027417">
    <property type="entry name" value="P-loop_NTPase"/>
</dbReference>
<name>A0A9W9Y4S5_9EURO</name>
<organism evidence="1 2">
    <name type="scientific">Penicillium fimorum</name>
    <dbReference type="NCBI Taxonomy" id="1882269"/>
    <lineage>
        <taxon>Eukaryota</taxon>
        <taxon>Fungi</taxon>
        <taxon>Dikarya</taxon>
        <taxon>Ascomycota</taxon>
        <taxon>Pezizomycotina</taxon>
        <taxon>Eurotiomycetes</taxon>
        <taxon>Eurotiomycetidae</taxon>
        <taxon>Eurotiales</taxon>
        <taxon>Aspergillaceae</taxon>
        <taxon>Penicillium</taxon>
    </lineage>
</organism>
<dbReference type="PANTHER" id="PTHR46082">
    <property type="entry name" value="ATP/GTP-BINDING PROTEIN-RELATED"/>
    <property type="match status" value="1"/>
</dbReference>
<dbReference type="InterPro" id="IPR019734">
    <property type="entry name" value="TPR_rpt"/>
</dbReference>
<reference evidence="1" key="2">
    <citation type="journal article" date="2023" name="IMA Fungus">
        <title>Comparative genomic study of the Penicillium genus elucidates a diverse pangenome and 15 lateral gene transfer events.</title>
        <authorList>
            <person name="Petersen C."/>
            <person name="Sorensen T."/>
            <person name="Nielsen M.R."/>
            <person name="Sondergaard T.E."/>
            <person name="Sorensen J.L."/>
            <person name="Fitzpatrick D.A."/>
            <person name="Frisvad J.C."/>
            <person name="Nielsen K.L."/>
        </authorList>
    </citation>
    <scope>NUCLEOTIDE SEQUENCE</scope>
    <source>
        <strain evidence="1">IBT 29495</strain>
    </source>
</reference>
<dbReference type="OrthoDB" id="1658288at2759"/>
<accession>A0A9W9Y4S5</accession>
<evidence type="ECO:0000313" key="2">
    <source>
        <dbReference type="Proteomes" id="UP001149954"/>
    </source>
</evidence>
<protein>
    <submittedName>
        <fullName evidence="1">TPR-like protein</fullName>
    </submittedName>
</protein>
<dbReference type="InterPro" id="IPR053137">
    <property type="entry name" value="NLR-like"/>
</dbReference>
<dbReference type="Proteomes" id="UP001149954">
    <property type="component" value="Unassembled WGS sequence"/>
</dbReference>
<keyword evidence="2" id="KW-1185">Reference proteome</keyword>
<dbReference type="Pfam" id="PF13424">
    <property type="entry name" value="TPR_12"/>
    <property type="match status" value="1"/>
</dbReference>
<reference evidence="1" key="1">
    <citation type="submission" date="2022-12" db="EMBL/GenBank/DDBJ databases">
        <authorList>
            <person name="Petersen C."/>
        </authorList>
    </citation>
    <scope>NUCLEOTIDE SEQUENCE</scope>
    <source>
        <strain evidence="1">IBT 29495</strain>
    </source>
</reference>
<comment type="caution">
    <text evidence="1">The sequence shown here is derived from an EMBL/GenBank/DDBJ whole genome shotgun (WGS) entry which is preliminary data.</text>
</comment>
<dbReference type="EMBL" id="JAPWDS010000001">
    <property type="protein sequence ID" value="KAJ5520269.1"/>
    <property type="molecule type" value="Genomic_DNA"/>
</dbReference>
<dbReference type="Pfam" id="PF13374">
    <property type="entry name" value="TPR_10"/>
    <property type="match status" value="1"/>
</dbReference>
<dbReference type="SMART" id="SM00028">
    <property type="entry name" value="TPR"/>
    <property type="match status" value="4"/>
</dbReference>
<sequence length="997" mass="114354">MIPFGRDPDFMDPGSLIDRVHRLSSEPSARLALVGLGGVGKSQIAIEYTYWIRERSPRVWVFWVHASDITRYEEGLRDIAERVKIPRRQDPSANIFQLVGNWLQDLQEERWVLILDNIDDDEYFHKPAFQNSRTACNDERAGLSNHEGGLSEKSPLEFLPRTPNGSVVITTRSRRIAMNLVNECNIITVEPSESHAVALLQRKFQDKVAANELSLKNLARELDWIALAIVQAATFITRHSPRCSVSQYLEIFRESNAARTELLKHQTRLLHRDRRTDNSIIVTLQLSFESIQKENPQAMNLLSLMSFFDRQGIPDYLLQASFRDVDNDETKTDIDEGYTPFGPAYQRGKSNEQVLTDSNGSMDGIVPFNLPQLEFEDSIATLNDYSFISIDHETLTFEMHGLVQLSIQEWLSTQQSLEYWKEVFIRNLYLEFPKFTNFENMCKSRALFPHIQSALSHGPDSNHRLRWARLIRHASDYVLFCDKPHEAKRMTIISRKELEDILGWEYPETIIASAFEVKALMNCHDFETAEDRCLQTIEACTNFHLETGYKIYLMFRRLLAEIYHLQGSHRWAESETEYKELWKTWEREHPDNEEPIISIKAALAKLYGDQNRLDKAESLLQQVIESRNTVQTDRPQDLNFHVKSLASLYQKQGRHEEAMRLFELVLESEEGQFGLEHPQTLSSITRFARAMKSQLHPCEVMLLMQEVFRLQKVVLGLDHRETTWTAALLFDLLVENDEIEAAASLAENLISTLGPDAHFSHVYSRRLGDIYLALGQGEKAKDIITNSLKRKRQLYSAEHDEVINAQVDLALWHEEQGQLRDAEALYQHTYQVRQRSLNSEHPKTLTCLQNLVNLYLMHAGLVSSESLLSMLSQLSRSREASLGREHPQTLQNLLALSMEYNSHENSVDAAALQQEILEICLRKSGNGFDELPLLLETLVGSWEALGRDDDAVCLDRHIDFLLDDMSPEEIALLLNSSKTLAGVLQRSYSVAQASGGV</sequence>
<dbReference type="InterPro" id="IPR011990">
    <property type="entry name" value="TPR-like_helical_dom_sf"/>
</dbReference>
<dbReference type="AlphaFoldDB" id="A0A9W9Y4S5"/>
<dbReference type="Pfam" id="PF13176">
    <property type="entry name" value="TPR_7"/>
    <property type="match status" value="1"/>
</dbReference>
<dbReference type="PANTHER" id="PTHR46082:SF6">
    <property type="entry name" value="AAA+ ATPASE DOMAIN-CONTAINING PROTEIN-RELATED"/>
    <property type="match status" value="1"/>
</dbReference>
<dbReference type="SUPFAM" id="SSF48452">
    <property type="entry name" value="TPR-like"/>
    <property type="match status" value="2"/>
</dbReference>